<comment type="cofactor">
    <cofactor evidence="1">
        <name>FMN</name>
        <dbReference type="ChEBI" id="CHEBI:58210"/>
    </cofactor>
</comment>
<keyword evidence="8" id="KW-1185">Reference proteome</keyword>
<dbReference type="Pfam" id="PF03358">
    <property type="entry name" value="FMN_red"/>
    <property type="match status" value="1"/>
</dbReference>
<dbReference type="PANTHER" id="PTHR43278:SF2">
    <property type="entry name" value="IRON-SULFUR FLAVOPROTEIN"/>
    <property type="match status" value="1"/>
</dbReference>
<evidence type="ECO:0000259" key="6">
    <source>
        <dbReference type="Pfam" id="PF03358"/>
    </source>
</evidence>
<reference evidence="7" key="1">
    <citation type="submission" date="2022-01" db="EMBL/GenBank/DDBJ databases">
        <title>Draft genome of Methanogenium marinum DSM 15558.</title>
        <authorList>
            <person name="Chen S.-C."/>
            <person name="You Y.-T."/>
        </authorList>
    </citation>
    <scope>NUCLEOTIDE SEQUENCE</scope>
    <source>
        <strain evidence="7">DSM 15558</strain>
    </source>
</reference>
<dbReference type="Proteomes" id="UP001143747">
    <property type="component" value="Unassembled WGS sequence"/>
</dbReference>
<evidence type="ECO:0000256" key="5">
    <source>
        <dbReference type="ARBA" id="ARBA00038292"/>
    </source>
</evidence>
<dbReference type="PANTHER" id="PTHR43278">
    <property type="entry name" value="NAD(P)H-DEPENDENT FMN-CONTAINING OXIDOREDUCTASE YWQN-RELATED"/>
    <property type="match status" value="1"/>
</dbReference>
<dbReference type="InterPro" id="IPR051796">
    <property type="entry name" value="ISF_SsuE-like"/>
</dbReference>
<accession>A0A9Q4KT02</accession>
<dbReference type="InterPro" id="IPR029039">
    <property type="entry name" value="Flavoprotein-like_sf"/>
</dbReference>
<comment type="cofactor">
    <cofactor evidence="2">
        <name>[4Fe-4S] cluster</name>
        <dbReference type="ChEBI" id="CHEBI:49883"/>
    </cofactor>
</comment>
<organism evidence="7 8">
    <name type="scientific">Methanogenium marinum</name>
    <dbReference type="NCBI Taxonomy" id="348610"/>
    <lineage>
        <taxon>Archaea</taxon>
        <taxon>Methanobacteriati</taxon>
        <taxon>Methanobacteriota</taxon>
        <taxon>Stenosarchaea group</taxon>
        <taxon>Methanomicrobia</taxon>
        <taxon>Methanomicrobiales</taxon>
        <taxon>Methanomicrobiaceae</taxon>
        <taxon>Methanogenium</taxon>
    </lineage>
</organism>
<evidence type="ECO:0000256" key="1">
    <source>
        <dbReference type="ARBA" id="ARBA00001917"/>
    </source>
</evidence>
<evidence type="ECO:0000313" key="7">
    <source>
        <dbReference type="EMBL" id="MDE4908134.1"/>
    </source>
</evidence>
<evidence type="ECO:0000313" key="8">
    <source>
        <dbReference type="Proteomes" id="UP001143747"/>
    </source>
</evidence>
<evidence type="ECO:0000256" key="3">
    <source>
        <dbReference type="ARBA" id="ARBA00022630"/>
    </source>
</evidence>
<protein>
    <submittedName>
        <fullName evidence="7">Flavodoxin family protein</fullName>
    </submittedName>
</protein>
<proteinExistence type="inferred from homology"/>
<sequence length="214" mass="23944">MKLLAINGSPRKTWNTATLLEHACEGAESVGGEARLIHLSDLNFSGCTSCFACKRLGGNSYGRCAIDDDVTPLLAEIEEVDAVILGSPIYFGAETGLMRNFMERLLFPYISYSSGPTLFPKELRAGFIYTMNMKDEDLDDTGLRSRADLNEFFLHLVYGHAESLFSCDTYQFSDYTLYDSSMFSPTAKKKQYDEIFPKDCRAAFEMGVRFAEGK</sequence>
<comment type="similarity">
    <text evidence="5">Belongs to the SsuE family. Isf subfamily.</text>
</comment>
<comment type="caution">
    <text evidence="7">The sequence shown here is derived from an EMBL/GenBank/DDBJ whole genome shotgun (WGS) entry which is preliminary data.</text>
</comment>
<evidence type="ECO:0000256" key="2">
    <source>
        <dbReference type="ARBA" id="ARBA00001966"/>
    </source>
</evidence>
<dbReference type="GO" id="GO:0016491">
    <property type="term" value="F:oxidoreductase activity"/>
    <property type="evidence" value="ECO:0007669"/>
    <property type="project" value="InterPro"/>
</dbReference>
<feature type="domain" description="NADPH-dependent FMN reductase-like" evidence="6">
    <location>
        <begin position="1"/>
        <end position="105"/>
    </location>
</feature>
<keyword evidence="3" id="KW-0285">Flavoprotein</keyword>
<dbReference type="EMBL" id="JAKELO010000002">
    <property type="protein sequence ID" value="MDE4908134.1"/>
    <property type="molecule type" value="Genomic_DNA"/>
</dbReference>
<dbReference type="SUPFAM" id="SSF52218">
    <property type="entry name" value="Flavoproteins"/>
    <property type="match status" value="1"/>
</dbReference>
<name>A0A9Q4KT02_9EURY</name>
<dbReference type="AlphaFoldDB" id="A0A9Q4KT02"/>
<dbReference type="RefSeq" id="WP_274924770.1">
    <property type="nucleotide sequence ID" value="NZ_JAKELO010000002.1"/>
</dbReference>
<gene>
    <name evidence="7" type="ORF">L0665_05865</name>
</gene>
<evidence type="ECO:0000256" key="4">
    <source>
        <dbReference type="ARBA" id="ARBA00022643"/>
    </source>
</evidence>
<dbReference type="Gene3D" id="3.40.50.360">
    <property type="match status" value="1"/>
</dbReference>
<dbReference type="InterPro" id="IPR005025">
    <property type="entry name" value="FMN_Rdtase-like_dom"/>
</dbReference>
<keyword evidence="4" id="KW-0288">FMN</keyword>